<dbReference type="InterPro" id="IPR056827">
    <property type="entry name" value="CBM87_Agd3"/>
</dbReference>
<dbReference type="Pfam" id="PF25115">
    <property type="entry name" value="Agd3_CE"/>
    <property type="match status" value="1"/>
</dbReference>
<name>A0A9P9DLM6_9HYPO</name>
<dbReference type="InterPro" id="IPR056826">
    <property type="entry name" value="Agd3_CE"/>
</dbReference>
<evidence type="ECO:0000256" key="2">
    <source>
        <dbReference type="SAM" id="SignalP"/>
    </source>
</evidence>
<evidence type="ECO:0000259" key="3">
    <source>
        <dbReference type="Pfam" id="PF25115"/>
    </source>
</evidence>
<feature type="domain" description="Agd3 CBM87" evidence="4">
    <location>
        <begin position="494"/>
        <end position="707"/>
    </location>
</feature>
<dbReference type="Pfam" id="PF25117">
    <property type="entry name" value="Agd3_C"/>
    <property type="match status" value="1"/>
</dbReference>
<dbReference type="OrthoDB" id="10361626at2759"/>
<dbReference type="InterPro" id="IPR056825">
    <property type="entry name" value="Agd3_C"/>
</dbReference>
<proteinExistence type="predicted"/>
<protein>
    <recommendedName>
        <fullName evidence="8">Extracellular serine-rich protein</fullName>
    </recommendedName>
</protein>
<evidence type="ECO:0000313" key="7">
    <source>
        <dbReference type="Proteomes" id="UP000738349"/>
    </source>
</evidence>
<gene>
    <name evidence="6" type="ORF">EDB81DRAFT_229376</name>
</gene>
<dbReference type="PANTHER" id="PTHR31002:SF34">
    <property type="entry name" value="CELL WALL PROTEIN CWP1-RELATED"/>
    <property type="match status" value="1"/>
</dbReference>
<dbReference type="PANTHER" id="PTHR31002">
    <property type="entry name" value="SERIPAUPERIN"/>
    <property type="match status" value="1"/>
</dbReference>
<dbReference type="Proteomes" id="UP000738349">
    <property type="component" value="Unassembled WGS sequence"/>
</dbReference>
<comment type="caution">
    <text evidence="6">The sequence shown here is derived from an EMBL/GenBank/DDBJ whole genome shotgun (WGS) entry which is preliminary data.</text>
</comment>
<feature type="signal peptide" evidence="2">
    <location>
        <begin position="1"/>
        <end position="19"/>
    </location>
</feature>
<evidence type="ECO:0000313" key="6">
    <source>
        <dbReference type="EMBL" id="KAH7121446.1"/>
    </source>
</evidence>
<feature type="domain" description="Agd3 deacetylase" evidence="3">
    <location>
        <begin position="721"/>
        <end position="1090"/>
    </location>
</feature>
<evidence type="ECO:0008006" key="8">
    <source>
        <dbReference type="Google" id="ProtNLM"/>
    </source>
</evidence>
<dbReference type="AlphaFoldDB" id="A0A9P9DLM6"/>
<evidence type="ECO:0000256" key="1">
    <source>
        <dbReference type="SAM" id="MobiDB-lite"/>
    </source>
</evidence>
<feature type="domain" description="Agd3 C-terminal" evidence="5">
    <location>
        <begin position="1091"/>
        <end position="1161"/>
    </location>
</feature>
<feature type="chain" id="PRO_5040348274" description="Extracellular serine-rich protein" evidence="2">
    <location>
        <begin position="20"/>
        <end position="1163"/>
    </location>
</feature>
<evidence type="ECO:0000259" key="5">
    <source>
        <dbReference type="Pfam" id="PF25117"/>
    </source>
</evidence>
<feature type="region of interest" description="Disordered" evidence="1">
    <location>
        <begin position="307"/>
        <end position="335"/>
    </location>
</feature>
<keyword evidence="7" id="KW-1185">Reference proteome</keyword>
<dbReference type="InterPro" id="IPR050788">
    <property type="entry name" value="Yeast_SRP1/TIP1_CWP"/>
</dbReference>
<reference evidence="6" key="1">
    <citation type="journal article" date="2021" name="Nat. Commun.">
        <title>Genetic determinants of endophytism in the Arabidopsis root mycobiome.</title>
        <authorList>
            <person name="Mesny F."/>
            <person name="Miyauchi S."/>
            <person name="Thiergart T."/>
            <person name="Pickel B."/>
            <person name="Atanasova L."/>
            <person name="Karlsson M."/>
            <person name="Huettel B."/>
            <person name="Barry K.W."/>
            <person name="Haridas S."/>
            <person name="Chen C."/>
            <person name="Bauer D."/>
            <person name="Andreopoulos W."/>
            <person name="Pangilinan J."/>
            <person name="LaButti K."/>
            <person name="Riley R."/>
            <person name="Lipzen A."/>
            <person name="Clum A."/>
            <person name="Drula E."/>
            <person name="Henrissat B."/>
            <person name="Kohler A."/>
            <person name="Grigoriev I.V."/>
            <person name="Martin F.M."/>
            <person name="Hacquard S."/>
        </authorList>
    </citation>
    <scope>NUCLEOTIDE SEQUENCE</scope>
    <source>
        <strain evidence="6">MPI-CAGE-AT-0147</strain>
    </source>
</reference>
<dbReference type="Pfam" id="PF25116">
    <property type="entry name" value="CBM87_Agd3"/>
    <property type="match status" value="1"/>
</dbReference>
<evidence type="ECO:0000259" key="4">
    <source>
        <dbReference type="Pfam" id="PF25116"/>
    </source>
</evidence>
<dbReference type="EMBL" id="JAGMUV010000024">
    <property type="protein sequence ID" value="KAH7121446.1"/>
    <property type="molecule type" value="Genomic_DNA"/>
</dbReference>
<organism evidence="6 7">
    <name type="scientific">Dactylonectria macrodidyma</name>
    <dbReference type="NCBI Taxonomy" id="307937"/>
    <lineage>
        <taxon>Eukaryota</taxon>
        <taxon>Fungi</taxon>
        <taxon>Dikarya</taxon>
        <taxon>Ascomycota</taxon>
        <taxon>Pezizomycotina</taxon>
        <taxon>Sordariomycetes</taxon>
        <taxon>Hypocreomycetidae</taxon>
        <taxon>Hypocreales</taxon>
        <taxon>Nectriaceae</taxon>
        <taxon>Dactylonectria</taxon>
    </lineage>
</organism>
<sequence>MHYLSIAVAALGLLRVGQANLCKSDGLDGPPSVPAVINAVDHPIDVDRRDASHSTVWIDEDNYEDIEIPEEASCQIEAEGSNAVQKRQLWRRRKTAASVNTTIRRLTPRIAHTVKFSYSVYSAAPANTCRLQAAFNGNVFARTSRFTRINRGRTWVDISGTVTPYSRTGKLKISVICQARGSARVFVDDISVFANEDVSTSTNLVLTTSSLIVATETADVTSTQPNIESSTTSVSVSSASTAAVSSSVVSGSDVASNSDAALSSVVVSSPDVASSSTAASSSADDSSSASASNSASVSVSAAASSSAAGSSTDTASSSSAVSTSDDASSSISVSSSATESVSAAGSSSASSSGEASSSVVSSSDAVSSTAAASSSATDSASASVSAAGSISADVSSSATDSVSASASASVSASVSVSASNSAAASTSATDSVSAAGSSSAAAASSSDVASSSAAVSSSATASASASASVSAAASSSATSSSTSASPNSLPSGSVDSTILIIARDETTAAIGSSGLLGYGIPYTYLIVPQDGTTLPKLNSTVNTGNFGGIIVLDSVSYDYGATGWRSALTDAQWAEIHAYQTAFSVRMVRINDYPGISSGTLPVAGGCCEAGVSQSVFFSDTSAFSTANIKADAEVPTTGLYHVPASITDSSTTKAVAKFGTATGFSSESVAAVINNFNGREQFVWFMSWAPSWSLTSAYLEHGHIHWMTRGLFLGKRKIHLGAQIDDVQLSTEPYYPPGLGEMRINIADLQAHIDWQNQLAERLPAGSEFWLELAHNGNGDIMVATISQEDEDEGICIPEEAVYYETPVEAPHQWVKPIGSGVDVWPEDFEEYSWELQCAALDEFADWFTVPANRDNFGHISHTFTHLNLNNATYKDTAREIQFNQAWMAQIGIDQGRWYSPNGIVPPQITGLFNGDAIRAWMDNNITYVVGDNTRPATRHASNPYHALITTSSANGHDGLVVIPRFSTRIYYNCHSPECDLEEWIVTSAGTGDFYNLLSVERESVVRNLLTLMSDPYMFHQLNMYTRHDEPLTIGDQSGQLSLVMAWTETVVQEFVRLTNWPIRSITQDDLAHYFLDRETVDKCNPQLSYAFSDDGQSIKSVTVTADGNTCGKPIPVTIPSGSASASGGSSTSDVVGSEPPIQWVTLNGSPVTLTLSEAIAI</sequence>
<accession>A0A9P9DLM6</accession>
<keyword evidence="2" id="KW-0732">Signal</keyword>